<dbReference type="RefSeq" id="WP_323249007.1">
    <property type="nucleotide sequence ID" value="NZ_JAYFUL010000013.1"/>
</dbReference>
<protein>
    <submittedName>
        <fullName evidence="1">Uncharacterized protein</fullName>
    </submittedName>
</protein>
<sequence length="49" mass="5927">MSLVKNSFDNHFFDVTKVQIQNEYNQIWGVTKKQQRYKGHKQEGNNRNK</sequence>
<dbReference type="EMBL" id="JAYFUL010000013">
    <property type="protein sequence ID" value="MEA5258133.1"/>
    <property type="molecule type" value="Genomic_DNA"/>
</dbReference>
<dbReference type="Proteomes" id="UP001304671">
    <property type="component" value="Unassembled WGS sequence"/>
</dbReference>
<accession>A0ABU5QM38</accession>
<evidence type="ECO:0000313" key="1">
    <source>
        <dbReference type="EMBL" id="MEA5258133.1"/>
    </source>
</evidence>
<organism evidence="1 2">
    <name type="scientific">Arcicella aquatica</name>
    <dbReference type="NCBI Taxonomy" id="217141"/>
    <lineage>
        <taxon>Bacteria</taxon>
        <taxon>Pseudomonadati</taxon>
        <taxon>Bacteroidota</taxon>
        <taxon>Cytophagia</taxon>
        <taxon>Cytophagales</taxon>
        <taxon>Flectobacillaceae</taxon>
        <taxon>Arcicella</taxon>
    </lineage>
</organism>
<evidence type="ECO:0000313" key="2">
    <source>
        <dbReference type="Proteomes" id="UP001304671"/>
    </source>
</evidence>
<proteinExistence type="predicted"/>
<keyword evidence="2" id="KW-1185">Reference proteome</keyword>
<gene>
    <name evidence="1" type="ORF">VB264_10110</name>
</gene>
<name>A0ABU5QM38_9BACT</name>
<comment type="caution">
    <text evidence="1">The sequence shown here is derived from an EMBL/GenBank/DDBJ whole genome shotgun (WGS) entry which is preliminary data.</text>
</comment>
<reference evidence="1 2" key="1">
    <citation type="submission" date="2023-12" db="EMBL/GenBank/DDBJ databases">
        <title>Novel species of the genus Arcicella isolated from rivers.</title>
        <authorList>
            <person name="Lu H."/>
        </authorList>
    </citation>
    <scope>NUCLEOTIDE SEQUENCE [LARGE SCALE GENOMIC DNA]</scope>
    <source>
        <strain evidence="1 2">LMG 21963</strain>
    </source>
</reference>